<dbReference type="InterPro" id="IPR043917">
    <property type="entry name" value="DUF5753"/>
</dbReference>
<dbReference type="CDD" id="cd00093">
    <property type="entry name" value="HTH_XRE"/>
    <property type="match status" value="1"/>
</dbReference>
<evidence type="ECO:0000313" key="3">
    <source>
        <dbReference type="Proteomes" id="UP000645217"/>
    </source>
</evidence>
<organism evidence="2 3">
    <name type="scientific">Sphaerisporangium melleum</name>
    <dbReference type="NCBI Taxonomy" id="321316"/>
    <lineage>
        <taxon>Bacteria</taxon>
        <taxon>Bacillati</taxon>
        <taxon>Actinomycetota</taxon>
        <taxon>Actinomycetes</taxon>
        <taxon>Streptosporangiales</taxon>
        <taxon>Streptosporangiaceae</taxon>
        <taxon>Sphaerisporangium</taxon>
    </lineage>
</organism>
<dbReference type="Pfam" id="PF19054">
    <property type="entry name" value="DUF5753"/>
    <property type="match status" value="1"/>
</dbReference>
<comment type="caution">
    <text evidence="2">The sequence shown here is derived from an EMBL/GenBank/DDBJ whole genome shotgun (WGS) entry which is preliminary data.</text>
</comment>
<evidence type="ECO:0000259" key="1">
    <source>
        <dbReference type="PROSITE" id="PS50943"/>
    </source>
</evidence>
<sequence length="286" mass="32371">MSHRAVTPTVRLRRLASQLRKLRAASNMTRDEVAEATGINGVTLYRIEAARSRPQVRTLKALLDLYGVEGPLRDELLAVLKESAERGWLHAFEPPLPDQYTAYIGFEQEARRLLNYESLFVPGLLQTEDYARAVIRCMPPMATPEEMEARVEARRRRQSLLTGERPLHLWAIFDEAVLHRHVGGRDVMRAQLQRLREVSEEPNITLQVVPYGGGAHAGMHGSFILMQFGEGNEDVIYIEGMTADVFLENESDIRRYSLVFEHLRAVAVSPESTRGLVEAVLKAELE</sequence>
<dbReference type="EMBL" id="BMNT01000025">
    <property type="protein sequence ID" value="GGK98398.1"/>
    <property type="molecule type" value="Genomic_DNA"/>
</dbReference>
<proteinExistence type="predicted"/>
<dbReference type="RefSeq" id="WP_189165072.1">
    <property type="nucleotide sequence ID" value="NZ_BMNT01000025.1"/>
</dbReference>
<reference evidence="2" key="1">
    <citation type="journal article" date="2014" name="Int. J. Syst. Evol. Microbiol.">
        <title>Complete genome sequence of Corynebacterium casei LMG S-19264T (=DSM 44701T), isolated from a smear-ripened cheese.</title>
        <authorList>
            <consortium name="US DOE Joint Genome Institute (JGI-PGF)"/>
            <person name="Walter F."/>
            <person name="Albersmeier A."/>
            <person name="Kalinowski J."/>
            <person name="Ruckert C."/>
        </authorList>
    </citation>
    <scope>NUCLEOTIDE SEQUENCE</scope>
    <source>
        <strain evidence="2">JCM 13064</strain>
    </source>
</reference>
<protein>
    <submittedName>
        <fullName evidence="2">Transcriptional regulator</fullName>
    </submittedName>
</protein>
<evidence type="ECO:0000313" key="2">
    <source>
        <dbReference type="EMBL" id="GGK98398.1"/>
    </source>
</evidence>
<dbReference type="SUPFAM" id="SSF47413">
    <property type="entry name" value="lambda repressor-like DNA-binding domains"/>
    <property type="match status" value="1"/>
</dbReference>
<keyword evidence="3" id="KW-1185">Reference proteome</keyword>
<dbReference type="GO" id="GO:0003677">
    <property type="term" value="F:DNA binding"/>
    <property type="evidence" value="ECO:0007669"/>
    <property type="project" value="InterPro"/>
</dbReference>
<gene>
    <name evidence="2" type="ORF">GCM10007964_45760</name>
</gene>
<accession>A0A917VNE2</accession>
<dbReference type="Proteomes" id="UP000645217">
    <property type="component" value="Unassembled WGS sequence"/>
</dbReference>
<dbReference type="Gene3D" id="1.10.260.40">
    <property type="entry name" value="lambda repressor-like DNA-binding domains"/>
    <property type="match status" value="1"/>
</dbReference>
<dbReference type="AlphaFoldDB" id="A0A917VNE2"/>
<dbReference type="Pfam" id="PF13560">
    <property type="entry name" value="HTH_31"/>
    <property type="match status" value="1"/>
</dbReference>
<feature type="domain" description="HTH cro/C1-type" evidence="1">
    <location>
        <begin position="19"/>
        <end position="72"/>
    </location>
</feature>
<dbReference type="SMART" id="SM00530">
    <property type="entry name" value="HTH_XRE"/>
    <property type="match status" value="1"/>
</dbReference>
<reference evidence="2" key="2">
    <citation type="submission" date="2020-09" db="EMBL/GenBank/DDBJ databases">
        <authorList>
            <person name="Sun Q."/>
            <person name="Ohkuma M."/>
        </authorList>
    </citation>
    <scope>NUCLEOTIDE SEQUENCE</scope>
    <source>
        <strain evidence="2">JCM 13064</strain>
    </source>
</reference>
<dbReference type="InterPro" id="IPR010982">
    <property type="entry name" value="Lambda_DNA-bd_dom_sf"/>
</dbReference>
<name>A0A917VNE2_9ACTN</name>
<dbReference type="InterPro" id="IPR001387">
    <property type="entry name" value="Cro/C1-type_HTH"/>
</dbReference>
<dbReference type="PROSITE" id="PS50943">
    <property type="entry name" value="HTH_CROC1"/>
    <property type="match status" value="1"/>
</dbReference>